<dbReference type="RefSeq" id="WP_002626837.1">
    <property type="nucleotide sequence ID" value="NZ_ANAH02000006.1"/>
</dbReference>
<dbReference type="Gene3D" id="1.10.10.2910">
    <property type="match status" value="1"/>
</dbReference>
<keyword evidence="3" id="KW-1185">Reference proteome</keyword>
<feature type="domain" description="IrrE N-terminal-like" evidence="1">
    <location>
        <begin position="77"/>
        <end position="112"/>
    </location>
</feature>
<dbReference type="InterPro" id="IPR010359">
    <property type="entry name" value="IrrE_HExxH"/>
</dbReference>
<dbReference type="eggNOG" id="COG2856">
    <property type="taxonomic scope" value="Bacteria"/>
</dbReference>
<organism evidence="2 3">
    <name type="scientific">Cystobacter fuscus (strain ATCC 25194 / DSM 2262 / NBRC 100088 / M29)</name>
    <dbReference type="NCBI Taxonomy" id="1242864"/>
    <lineage>
        <taxon>Bacteria</taxon>
        <taxon>Pseudomonadati</taxon>
        <taxon>Myxococcota</taxon>
        <taxon>Myxococcia</taxon>
        <taxon>Myxococcales</taxon>
        <taxon>Cystobacterineae</taxon>
        <taxon>Archangiaceae</taxon>
        <taxon>Cystobacter</taxon>
    </lineage>
</organism>
<gene>
    <name evidence="2" type="ORF">D187_006489</name>
</gene>
<protein>
    <recommendedName>
        <fullName evidence="1">IrrE N-terminal-like domain-containing protein</fullName>
    </recommendedName>
</protein>
<proteinExistence type="predicted"/>
<sequence>MRSGWLDEAVKASRLPPATVFPRELADEVEIYLPVSLVPLPGLTCHQVRDWLAQRNNFRVEVPDQDRPIHGCMVAHRGRGFIFCEERDSAEVRRFTLAHEVAHFVLDYLLPRVKALAAFGEDILPVLDGKHRLGVLTGLSAMLKRIPLGVQVRLMDRDASGAICSGKVDAVEHRADRLAFELLAPADQALPLLAGVPRTRAADELASRFGLRRMEAAAYARILLGPRHRPFSIQKYFPEGEEE</sequence>
<accession>S9QP54</accession>
<evidence type="ECO:0000259" key="1">
    <source>
        <dbReference type="Pfam" id="PF06114"/>
    </source>
</evidence>
<dbReference type="AlphaFoldDB" id="S9QP54"/>
<comment type="caution">
    <text evidence="2">The sequence shown here is derived from an EMBL/GenBank/DDBJ whole genome shotgun (WGS) entry which is preliminary data.</text>
</comment>
<evidence type="ECO:0000313" key="3">
    <source>
        <dbReference type="Proteomes" id="UP000011682"/>
    </source>
</evidence>
<evidence type="ECO:0000313" key="2">
    <source>
        <dbReference type="EMBL" id="EPX63079.1"/>
    </source>
</evidence>
<reference evidence="2" key="1">
    <citation type="submission" date="2013-05" db="EMBL/GenBank/DDBJ databases">
        <title>Genome assembly of Cystobacter fuscus DSM 2262.</title>
        <authorList>
            <person name="Sharma G."/>
            <person name="Khatri I."/>
            <person name="Kaur C."/>
            <person name="Mayilraj S."/>
            <person name="Subramanian S."/>
        </authorList>
    </citation>
    <scope>NUCLEOTIDE SEQUENCE [LARGE SCALE GENOMIC DNA]</scope>
    <source>
        <strain evidence="2">DSM 2262</strain>
    </source>
</reference>
<dbReference type="EMBL" id="ANAH02000006">
    <property type="protein sequence ID" value="EPX63079.1"/>
    <property type="molecule type" value="Genomic_DNA"/>
</dbReference>
<dbReference type="Pfam" id="PF06114">
    <property type="entry name" value="Peptidase_M78"/>
    <property type="match status" value="1"/>
</dbReference>
<dbReference type="Proteomes" id="UP000011682">
    <property type="component" value="Unassembled WGS sequence"/>
</dbReference>
<dbReference type="OrthoDB" id="5382606at2"/>
<name>S9QP54_CYSF2</name>